<organism evidence="1 2">
    <name type="scientific">Calothrix parietina FACHB-288</name>
    <dbReference type="NCBI Taxonomy" id="2692896"/>
    <lineage>
        <taxon>Bacteria</taxon>
        <taxon>Bacillati</taxon>
        <taxon>Cyanobacteriota</taxon>
        <taxon>Cyanophyceae</taxon>
        <taxon>Nostocales</taxon>
        <taxon>Calotrichaceae</taxon>
        <taxon>Calothrix</taxon>
    </lineage>
</organism>
<evidence type="ECO:0000313" key="1">
    <source>
        <dbReference type="EMBL" id="MBD2200322.1"/>
    </source>
</evidence>
<accession>A0ABR8AJV2</accession>
<reference evidence="1 2" key="1">
    <citation type="journal article" date="2020" name="ISME J.">
        <title>Comparative genomics reveals insights into cyanobacterial evolution and habitat adaptation.</title>
        <authorList>
            <person name="Chen M.Y."/>
            <person name="Teng W.K."/>
            <person name="Zhao L."/>
            <person name="Hu C.X."/>
            <person name="Zhou Y.K."/>
            <person name="Han B.P."/>
            <person name="Song L.R."/>
            <person name="Shu W.S."/>
        </authorList>
    </citation>
    <scope>NUCLEOTIDE SEQUENCE [LARGE SCALE GENOMIC DNA]</scope>
    <source>
        <strain evidence="1 2">FACHB-288</strain>
    </source>
</reference>
<dbReference type="PANTHER" id="PTHR36436">
    <property type="entry name" value="SLL5081 PROTEIN"/>
    <property type="match status" value="1"/>
</dbReference>
<dbReference type="EMBL" id="JACJQH010000084">
    <property type="protein sequence ID" value="MBD2200322.1"/>
    <property type="molecule type" value="Genomic_DNA"/>
</dbReference>
<dbReference type="Gene3D" id="2.30.320.10">
    <property type="entry name" value="YwqG-like"/>
    <property type="match status" value="1"/>
</dbReference>
<evidence type="ECO:0000313" key="2">
    <source>
        <dbReference type="Proteomes" id="UP000658514"/>
    </source>
</evidence>
<dbReference type="InterPro" id="IPR035948">
    <property type="entry name" value="YwqG-like_sf"/>
</dbReference>
<proteinExistence type="predicted"/>
<comment type="caution">
    <text evidence="1">The sequence shown here is derived from an EMBL/GenBank/DDBJ whole genome shotgun (WGS) entry which is preliminary data.</text>
</comment>
<keyword evidence="2" id="KW-1185">Reference proteome</keyword>
<dbReference type="InterPro" id="IPR015315">
    <property type="entry name" value="DUF1963"/>
</dbReference>
<dbReference type="SUPFAM" id="SSF103032">
    <property type="entry name" value="Hypothetical protein YwqG"/>
    <property type="match status" value="1"/>
</dbReference>
<dbReference type="Proteomes" id="UP000658514">
    <property type="component" value="Unassembled WGS sequence"/>
</dbReference>
<protein>
    <submittedName>
        <fullName evidence="1">DUF1963 domain-containing protein</fullName>
    </submittedName>
</protein>
<gene>
    <name evidence="1" type="ORF">H6G24_33480</name>
</gene>
<dbReference type="RefSeq" id="WP_190550329.1">
    <property type="nucleotide sequence ID" value="NZ_CAWPNO010000122.1"/>
</dbReference>
<name>A0ABR8AJV2_9CYAN</name>
<sequence>MVYNIIHDLPPQFAPLRSLLEANLIPYIKIITDEFGYLNSAEDADPLEPWQSKIGGHPYLPKGISYPIDGETGEMMMFLMQINCADLPIIDGFALPRQGILQFYSGLNVPMCELSPQQHHILYFPEISQDKNNLVTDFSFLASTSEQLEWYRDIYALRFVLQQDVFWQARSLYAPLNIPEELTALSQEFDEWIWNYEQENNLVEQRGNKLGGYVELHSYVDETIEGAKGRLLLELNHPSEVDDNFYFFVEDCDLINLDFSKVESYFFRQ</sequence>
<dbReference type="PANTHER" id="PTHR36436:SF6">
    <property type="entry name" value="SLL5081 PROTEIN"/>
    <property type="match status" value="1"/>
</dbReference>
<dbReference type="Pfam" id="PF09234">
    <property type="entry name" value="DUF1963"/>
    <property type="match status" value="1"/>
</dbReference>